<feature type="domain" description="PNPLA" evidence="4">
    <location>
        <begin position="19"/>
        <end position="216"/>
    </location>
</feature>
<protein>
    <recommendedName>
        <fullName evidence="4">PNPLA domain-containing protein</fullName>
    </recommendedName>
</protein>
<sequence length="216" mass="23287">MTSPEETVPAATAEDDLALVLVGGGARAAYQVGFLRALATRYPDLKLPIITGSSAGAINAVFLAAQVNPLTEALDRLADLWLSQRVDQVFRVDSRSLVSQVLRWGMTLISGGGSLAPSVQGLLDTSPLRVFLEQSLTPTESGEIAGIARNIAARRLRALAITTSCYDSGRSVIWVQGANIENWERPNRCSRHTHITIDHVMASSAIPFFFQAIKLD</sequence>
<evidence type="ECO:0000259" key="4">
    <source>
        <dbReference type="PROSITE" id="PS51635"/>
    </source>
</evidence>
<name>A0A381TRK4_9ZZZZ</name>
<dbReference type="SUPFAM" id="SSF52151">
    <property type="entry name" value="FabD/lysophospholipase-like"/>
    <property type="match status" value="1"/>
</dbReference>
<dbReference type="InterPro" id="IPR050301">
    <property type="entry name" value="NTE"/>
</dbReference>
<keyword evidence="2" id="KW-0442">Lipid degradation</keyword>
<evidence type="ECO:0000256" key="2">
    <source>
        <dbReference type="ARBA" id="ARBA00022963"/>
    </source>
</evidence>
<dbReference type="EMBL" id="UINC01004764">
    <property type="protein sequence ID" value="SVA16693.1"/>
    <property type="molecule type" value="Genomic_DNA"/>
</dbReference>
<evidence type="ECO:0000256" key="1">
    <source>
        <dbReference type="ARBA" id="ARBA00022801"/>
    </source>
</evidence>
<organism evidence="5">
    <name type="scientific">marine metagenome</name>
    <dbReference type="NCBI Taxonomy" id="408172"/>
    <lineage>
        <taxon>unclassified sequences</taxon>
        <taxon>metagenomes</taxon>
        <taxon>ecological metagenomes</taxon>
    </lineage>
</organism>
<dbReference type="GO" id="GO:0016042">
    <property type="term" value="P:lipid catabolic process"/>
    <property type="evidence" value="ECO:0007669"/>
    <property type="project" value="UniProtKB-KW"/>
</dbReference>
<dbReference type="PANTHER" id="PTHR14226:SF57">
    <property type="entry name" value="BLR7027 PROTEIN"/>
    <property type="match status" value="1"/>
</dbReference>
<reference evidence="5" key="1">
    <citation type="submission" date="2018-05" db="EMBL/GenBank/DDBJ databases">
        <authorList>
            <person name="Lanie J.A."/>
            <person name="Ng W.-L."/>
            <person name="Kazmierczak K.M."/>
            <person name="Andrzejewski T.M."/>
            <person name="Davidsen T.M."/>
            <person name="Wayne K.J."/>
            <person name="Tettelin H."/>
            <person name="Glass J.I."/>
            <person name="Rusch D."/>
            <person name="Podicherti R."/>
            <person name="Tsui H.-C.T."/>
            <person name="Winkler M.E."/>
        </authorList>
    </citation>
    <scope>NUCLEOTIDE SEQUENCE</scope>
</reference>
<dbReference type="PROSITE" id="PS51635">
    <property type="entry name" value="PNPLA"/>
    <property type="match status" value="1"/>
</dbReference>
<feature type="non-terminal residue" evidence="5">
    <location>
        <position position="216"/>
    </location>
</feature>
<dbReference type="PANTHER" id="PTHR14226">
    <property type="entry name" value="NEUROPATHY TARGET ESTERASE/SWISS CHEESE D.MELANOGASTER"/>
    <property type="match status" value="1"/>
</dbReference>
<dbReference type="InterPro" id="IPR002641">
    <property type="entry name" value="PNPLA_dom"/>
</dbReference>
<dbReference type="AlphaFoldDB" id="A0A381TRK4"/>
<keyword evidence="3" id="KW-0443">Lipid metabolism</keyword>
<proteinExistence type="predicted"/>
<evidence type="ECO:0000313" key="5">
    <source>
        <dbReference type="EMBL" id="SVA16693.1"/>
    </source>
</evidence>
<dbReference type="Pfam" id="PF01734">
    <property type="entry name" value="Patatin"/>
    <property type="match status" value="1"/>
</dbReference>
<dbReference type="GO" id="GO:0016787">
    <property type="term" value="F:hydrolase activity"/>
    <property type="evidence" value="ECO:0007669"/>
    <property type="project" value="UniProtKB-KW"/>
</dbReference>
<keyword evidence="1" id="KW-0378">Hydrolase</keyword>
<dbReference type="Gene3D" id="3.40.1090.10">
    <property type="entry name" value="Cytosolic phospholipase A2 catalytic domain"/>
    <property type="match status" value="1"/>
</dbReference>
<gene>
    <name evidence="5" type="ORF">METZ01_LOCUS69547</name>
</gene>
<accession>A0A381TRK4</accession>
<dbReference type="InterPro" id="IPR016035">
    <property type="entry name" value="Acyl_Trfase/lysoPLipase"/>
</dbReference>
<evidence type="ECO:0000256" key="3">
    <source>
        <dbReference type="ARBA" id="ARBA00023098"/>
    </source>
</evidence>